<dbReference type="PANTHER" id="PTHR23077">
    <property type="entry name" value="AAA-FAMILY ATPASE"/>
    <property type="match status" value="1"/>
</dbReference>
<dbReference type="PROSITE" id="PS00674">
    <property type="entry name" value="AAA"/>
    <property type="match status" value="1"/>
</dbReference>
<feature type="compositionally biased region" description="Low complexity" evidence="11">
    <location>
        <begin position="328"/>
        <end position="338"/>
    </location>
</feature>
<dbReference type="GO" id="GO:0043335">
    <property type="term" value="P:protein unfolding"/>
    <property type="evidence" value="ECO:0000318"/>
    <property type="project" value="GO_Central"/>
</dbReference>
<dbReference type="GO" id="GO:0016887">
    <property type="term" value="F:ATP hydrolysis activity"/>
    <property type="evidence" value="ECO:0000318"/>
    <property type="project" value="GO_Central"/>
</dbReference>
<evidence type="ECO:0000313" key="13">
    <source>
        <dbReference type="EMBL" id="GAQ84862.1"/>
    </source>
</evidence>
<accession>A0A1Y1I4H8</accession>
<feature type="region of interest" description="Disordered" evidence="11">
    <location>
        <begin position="184"/>
        <end position="214"/>
    </location>
</feature>
<dbReference type="CDD" id="cd19527">
    <property type="entry name" value="RecA-like_PEX6_r2"/>
    <property type="match status" value="1"/>
</dbReference>
<dbReference type="InterPro" id="IPR050168">
    <property type="entry name" value="AAA_ATPase_domain"/>
</dbReference>
<evidence type="ECO:0000256" key="3">
    <source>
        <dbReference type="ARBA" id="ARBA00022593"/>
    </source>
</evidence>
<evidence type="ECO:0000313" key="14">
    <source>
        <dbReference type="Proteomes" id="UP000054558"/>
    </source>
</evidence>
<evidence type="ECO:0000256" key="8">
    <source>
        <dbReference type="ARBA" id="ARBA00034811"/>
    </source>
</evidence>
<dbReference type="InterPro" id="IPR003593">
    <property type="entry name" value="AAA+_ATPase"/>
</dbReference>
<feature type="compositionally biased region" description="Low complexity" evidence="11">
    <location>
        <begin position="557"/>
        <end position="571"/>
    </location>
</feature>
<evidence type="ECO:0000256" key="11">
    <source>
        <dbReference type="SAM" id="MobiDB-lite"/>
    </source>
</evidence>
<dbReference type="Proteomes" id="UP000054558">
    <property type="component" value="Unassembled WGS sequence"/>
</dbReference>
<evidence type="ECO:0000256" key="4">
    <source>
        <dbReference type="ARBA" id="ARBA00022741"/>
    </source>
</evidence>
<dbReference type="OrthoDB" id="2187at2759"/>
<feature type="compositionally biased region" description="Polar residues" evidence="11">
    <location>
        <begin position="188"/>
        <end position="213"/>
    </location>
</feature>
<keyword evidence="14" id="KW-1185">Reference proteome</keyword>
<reference evidence="13 14" key="1">
    <citation type="journal article" date="2014" name="Nat. Commun.">
        <title>Klebsormidium flaccidum genome reveals primary factors for plant terrestrial adaptation.</title>
        <authorList>
            <person name="Hori K."/>
            <person name="Maruyama F."/>
            <person name="Fujisawa T."/>
            <person name="Togashi T."/>
            <person name="Yamamoto N."/>
            <person name="Seo M."/>
            <person name="Sato S."/>
            <person name="Yamada T."/>
            <person name="Mori H."/>
            <person name="Tajima N."/>
            <person name="Moriyama T."/>
            <person name="Ikeuchi M."/>
            <person name="Watanabe M."/>
            <person name="Wada H."/>
            <person name="Kobayashi K."/>
            <person name="Saito M."/>
            <person name="Masuda T."/>
            <person name="Sasaki-Sekimoto Y."/>
            <person name="Mashiguchi K."/>
            <person name="Awai K."/>
            <person name="Shimojima M."/>
            <person name="Masuda S."/>
            <person name="Iwai M."/>
            <person name="Nobusawa T."/>
            <person name="Narise T."/>
            <person name="Kondo S."/>
            <person name="Saito H."/>
            <person name="Sato R."/>
            <person name="Murakawa M."/>
            <person name="Ihara Y."/>
            <person name="Oshima-Yamada Y."/>
            <person name="Ohtaka K."/>
            <person name="Satoh M."/>
            <person name="Sonobe K."/>
            <person name="Ishii M."/>
            <person name="Ohtani R."/>
            <person name="Kanamori-Sato M."/>
            <person name="Honoki R."/>
            <person name="Miyazaki D."/>
            <person name="Mochizuki H."/>
            <person name="Umetsu J."/>
            <person name="Higashi K."/>
            <person name="Shibata D."/>
            <person name="Kamiya Y."/>
            <person name="Sato N."/>
            <person name="Nakamura Y."/>
            <person name="Tabata S."/>
            <person name="Ida S."/>
            <person name="Kurokawa K."/>
            <person name="Ohta H."/>
        </authorList>
    </citation>
    <scope>NUCLEOTIDE SEQUENCE [LARGE SCALE GENOMIC DNA]</scope>
    <source>
        <strain evidence="13 14">NIES-2285</strain>
    </source>
</reference>
<protein>
    <recommendedName>
        <fullName evidence="8">Peroxisomal ATPase PEX6</fullName>
    </recommendedName>
    <alternativeName>
        <fullName evidence="9">Peroxin-6</fullName>
    </alternativeName>
</protein>
<dbReference type="EMBL" id="DF237158">
    <property type="protein sequence ID" value="GAQ84862.1"/>
    <property type="molecule type" value="Genomic_DNA"/>
</dbReference>
<evidence type="ECO:0000259" key="12">
    <source>
        <dbReference type="SMART" id="SM00382"/>
    </source>
</evidence>
<evidence type="ECO:0000256" key="10">
    <source>
        <dbReference type="ARBA" id="ARBA00048778"/>
    </source>
</evidence>
<gene>
    <name evidence="13" type="ORF">KFL_002090140</name>
</gene>
<feature type="region of interest" description="Disordered" evidence="11">
    <location>
        <begin position="543"/>
        <end position="620"/>
    </location>
</feature>
<organism evidence="13 14">
    <name type="scientific">Klebsormidium nitens</name>
    <name type="common">Green alga</name>
    <name type="synonym">Ulothrix nitens</name>
    <dbReference type="NCBI Taxonomy" id="105231"/>
    <lineage>
        <taxon>Eukaryota</taxon>
        <taxon>Viridiplantae</taxon>
        <taxon>Streptophyta</taxon>
        <taxon>Klebsormidiophyceae</taxon>
        <taxon>Klebsormidiales</taxon>
        <taxon>Klebsormidiaceae</taxon>
        <taxon>Klebsormidium</taxon>
    </lineage>
</organism>
<keyword evidence="7" id="KW-0472">Membrane</keyword>
<feature type="region of interest" description="Disordered" evidence="11">
    <location>
        <begin position="130"/>
        <end position="159"/>
    </location>
</feature>
<dbReference type="FunFam" id="3.40.50.300:FF:000109">
    <property type="entry name" value="Peroxisomal biogenesis factor 6"/>
    <property type="match status" value="1"/>
</dbReference>
<evidence type="ECO:0000256" key="7">
    <source>
        <dbReference type="ARBA" id="ARBA00023136"/>
    </source>
</evidence>
<dbReference type="InterPro" id="IPR003959">
    <property type="entry name" value="ATPase_AAA_core"/>
</dbReference>
<keyword evidence="3" id="KW-0962">Peroxisome biogenesis</keyword>
<comment type="subcellular location">
    <subcellularLocation>
        <location evidence="1">Membrane</location>
    </subcellularLocation>
</comment>
<name>A0A1Y1I4H8_KLENI</name>
<dbReference type="SUPFAM" id="SSF52540">
    <property type="entry name" value="P-loop containing nucleoside triphosphate hydrolases"/>
    <property type="match status" value="3"/>
</dbReference>
<keyword evidence="5" id="KW-0378">Hydrolase</keyword>
<dbReference type="Gene3D" id="3.40.50.300">
    <property type="entry name" value="P-loop containing nucleotide triphosphate hydrolases"/>
    <property type="match status" value="2"/>
</dbReference>
<dbReference type="InterPro" id="IPR027417">
    <property type="entry name" value="P-loop_NTPase"/>
</dbReference>
<dbReference type="InterPro" id="IPR003960">
    <property type="entry name" value="ATPase_AAA_CS"/>
</dbReference>
<evidence type="ECO:0000256" key="9">
    <source>
        <dbReference type="ARBA" id="ARBA00034920"/>
    </source>
</evidence>
<sequence length="1093" mass="113964">MPGARRPLLLRTTSEVLSQVERYVQDAADRDALPPAGDEAHRRQLPAAQLTAAIMQDTSAALELEAAAGASASLVPDHNAVIGLTLEVLREAGLCGGQLVQVTALGSQQTRLARVCALSVDPQGAFHPAGVSPEACPAAGDDLGVSRERPQTANGTQSHRSAYLSPLLAYNLGLLLHLRPYLGKQGASEGSPTTSLGHSDSTAPSHARQTGSVGTDADLLLRPYNQRPLGPPSHATATAHRGVFAPLVASHARISQIRVPTSTFLRPTSEPGSTDSEAAVDSALAEYFSEPQLLCPGDVFVVQVRESSPTAEEATAEELNPSRTYSNGTVVSSTGPGVSSPEAASLGASLSRPVYFKVESLEPESERFLAIQRDQTALVLVGSTNHALPPSLGSARRAAPPLAVSPAVVQDVARLLAPSLHPAARGLQLRTAVLLLGPPGVGKRSAARAAAESLGIHVVEYNCYDLVNQSEGKAASTLAAAFETASNYSPAILLLRRFGAFSRFGGAVGTSMETGQPTGRGDSGPSLLAEALRFCVKRYAAAAAHQEDDDSEDESSGTDTLSDSDSSLGDAGSDDLSDDGSDEETRSEADRRAGNGRAGFSGRGSRAPGPLPSARRNRGAGGSATRLVIVVAAAESADDVSTSLRRCFTHEIVLEPPDEGTRGRILRHALGLPAADAESGGGDAAGDPRGKLLASVQSIALQTVGAVPRDLRAIAADAGVGAVMRQNGRLPGGSRRSELTPIGETAAADLTRKERTAEGGDADVAVTAEDLEGAFGRTKSRTASAIGTPKVPNVSWSDVGGLEDVKAAILDTVQLPLRHRELFASGLRQRSGVLLYGPPGTGKTLLAKAVATECSLNFLSVKGPELINMYIGESEKNVRDVFAKARAARPCVVFFDELDALAPARGAAGDSGGVMDRVVSQMLAEIDGAQGGQDLFIIGASNRPDLIDPALLRPGRFDKLLYVGISADVEYRVRVLEALTRKFQMAATVSLAAVAQRCPPTFTGADFYALCADAWLFALKRKVATGQVQPESKATRSSDGGKEGVAPPVIEVASEDFLQALGQLTPSLSQVELDRYTRLRNQFEGQKNSASRG</sequence>
<feature type="compositionally biased region" description="Acidic residues" evidence="11">
    <location>
        <begin position="572"/>
        <end position="582"/>
    </location>
</feature>
<dbReference type="AlphaFoldDB" id="A0A1Y1I4H8"/>
<comment type="catalytic activity">
    <reaction evidence="10">
        <text>ATP + H2O = ADP + phosphate + H(+)</text>
        <dbReference type="Rhea" id="RHEA:13065"/>
        <dbReference type="ChEBI" id="CHEBI:15377"/>
        <dbReference type="ChEBI" id="CHEBI:15378"/>
        <dbReference type="ChEBI" id="CHEBI:30616"/>
        <dbReference type="ChEBI" id="CHEBI:43474"/>
        <dbReference type="ChEBI" id="CHEBI:456216"/>
    </reaction>
    <physiologicalReaction direction="left-to-right" evidence="10">
        <dbReference type="Rhea" id="RHEA:13066"/>
    </physiologicalReaction>
</comment>
<proteinExistence type="inferred from homology"/>
<comment type="similarity">
    <text evidence="2">Belongs to the AAA ATPase family.</text>
</comment>
<dbReference type="GO" id="GO:0016558">
    <property type="term" value="P:protein import into peroxisome matrix"/>
    <property type="evidence" value="ECO:0000318"/>
    <property type="project" value="GO_Central"/>
</dbReference>
<feature type="compositionally biased region" description="Basic and acidic residues" evidence="11">
    <location>
        <begin position="583"/>
        <end position="593"/>
    </location>
</feature>
<feature type="domain" description="AAA+ ATPase" evidence="12">
    <location>
        <begin position="829"/>
        <end position="967"/>
    </location>
</feature>
<feature type="region of interest" description="Disordered" evidence="11">
    <location>
        <begin position="310"/>
        <end position="338"/>
    </location>
</feature>
<dbReference type="STRING" id="105231.A0A1Y1I4H8"/>
<dbReference type="Gene3D" id="1.10.8.60">
    <property type="match status" value="1"/>
</dbReference>
<dbReference type="GO" id="GO:0005524">
    <property type="term" value="F:ATP binding"/>
    <property type="evidence" value="ECO:0007669"/>
    <property type="project" value="UniProtKB-KW"/>
</dbReference>
<dbReference type="GO" id="GO:0005778">
    <property type="term" value="C:peroxisomal membrane"/>
    <property type="evidence" value="ECO:0000318"/>
    <property type="project" value="GO_Central"/>
</dbReference>
<evidence type="ECO:0000256" key="1">
    <source>
        <dbReference type="ARBA" id="ARBA00004370"/>
    </source>
</evidence>
<dbReference type="GO" id="GO:0005829">
    <property type="term" value="C:cytosol"/>
    <property type="evidence" value="ECO:0000318"/>
    <property type="project" value="GO_Central"/>
</dbReference>
<dbReference type="PANTHER" id="PTHR23077:SF9">
    <property type="entry name" value="PEROXISOMAL ATPASE PEX6"/>
    <property type="match status" value="1"/>
</dbReference>
<evidence type="ECO:0000256" key="5">
    <source>
        <dbReference type="ARBA" id="ARBA00022801"/>
    </source>
</evidence>
<dbReference type="OMA" id="FRVCIEW"/>
<feature type="compositionally biased region" description="Acidic residues" evidence="11">
    <location>
        <begin position="547"/>
        <end position="556"/>
    </location>
</feature>
<evidence type="ECO:0000256" key="2">
    <source>
        <dbReference type="ARBA" id="ARBA00006914"/>
    </source>
</evidence>
<dbReference type="SMART" id="SM00382">
    <property type="entry name" value="AAA"/>
    <property type="match status" value="2"/>
</dbReference>
<dbReference type="Pfam" id="PF00004">
    <property type="entry name" value="AAA"/>
    <property type="match status" value="2"/>
</dbReference>
<keyword evidence="4" id="KW-0547">Nucleotide-binding</keyword>
<feature type="domain" description="AAA+ ATPase" evidence="12">
    <location>
        <begin position="429"/>
        <end position="658"/>
    </location>
</feature>
<dbReference type="InterPro" id="IPR047533">
    <property type="entry name" value="RecA-like_PEX6_r2"/>
</dbReference>
<keyword evidence="6" id="KW-0067">ATP-binding</keyword>
<evidence type="ECO:0000256" key="6">
    <source>
        <dbReference type="ARBA" id="ARBA00022840"/>
    </source>
</evidence>